<evidence type="ECO:0000256" key="1">
    <source>
        <dbReference type="SAM" id="MobiDB-lite"/>
    </source>
</evidence>
<comment type="caution">
    <text evidence="4">The sequence shown here is derived from an EMBL/GenBank/DDBJ whole genome shotgun (WGS) entry which is preliminary data.</text>
</comment>
<organism evidence="4 5">
    <name type="scientific">Sphaerisporangium rhizosphaerae</name>
    <dbReference type="NCBI Taxonomy" id="2269375"/>
    <lineage>
        <taxon>Bacteria</taxon>
        <taxon>Bacillati</taxon>
        <taxon>Actinomycetota</taxon>
        <taxon>Actinomycetes</taxon>
        <taxon>Streptosporangiales</taxon>
        <taxon>Streptosporangiaceae</taxon>
        <taxon>Sphaerisporangium</taxon>
    </lineage>
</organism>
<protein>
    <recommendedName>
        <fullName evidence="3">DUF8094 domain-containing protein</fullName>
    </recommendedName>
</protein>
<evidence type="ECO:0000313" key="5">
    <source>
        <dbReference type="Proteomes" id="UP001596496"/>
    </source>
</evidence>
<dbReference type="EMBL" id="JBHTCG010000031">
    <property type="protein sequence ID" value="MFC7386882.1"/>
    <property type="molecule type" value="Genomic_DNA"/>
</dbReference>
<sequence>MTRTMRAALAPSLLAAAMVTLVACSTPPAPTSRGAVPASASPSAPAGSASPTSTAAEAPAVTLQEAGRVTREILAADDAARAAGAEFYAVDQSRDAQAPITVAAFESTGLRSARYTWGGPALLVPRLRPGRYPYWFAAIVERRDAKGQGRTAVLAFMKQYEAADWRLSFASLLYPGAEPPAVALDEDGYATPLATRDDSIAISPHLMAPLHATIAEEGPKGYAASLIGPGPQTTGYFDEVEKTQPEYKLRGFLYDSLFAATAYPIYALRTTDGGAAILYSLTRTTLRQAKTASAAGLVPVPKDVRWSVGSVVVPSMVRMVETQQYVSQVARRGSPERARIIGFDGAATSVTSR</sequence>
<accession>A0ABW2PBC3</accession>
<gene>
    <name evidence="4" type="ORF">ACFQSB_32050</name>
</gene>
<dbReference type="PROSITE" id="PS51257">
    <property type="entry name" value="PROKAR_LIPOPROTEIN"/>
    <property type="match status" value="1"/>
</dbReference>
<name>A0ABW2PBC3_9ACTN</name>
<proteinExistence type="predicted"/>
<dbReference type="Pfam" id="PF26366">
    <property type="entry name" value="DUF8094"/>
    <property type="match status" value="1"/>
</dbReference>
<keyword evidence="2" id="KW-0732">Signal</keyword>
<dbReference type="InterPro" id="IPR058407">
    <property type="entry name" value="DUF8094"/>
</dbReference>
<evidence type="ECO:0000313" key="4">
    <source>
        <dbReference type="EMBL" id="MFC7386882.1"/>
    </source>
</evidence>
<feature type="compositionally biased region" description="Low complexity" evidence="1">
    <location>
        <begin position="34"/>
        <end position="59"/>
    </location>
</feature>
<feature type="region of interest" description="Disordered" evidence="1">
    <location>
        <begin position="29"/>
        <end position="59"/>
    </location>
</feature>
<evidence type="ECO:0000256" key="2">
    <source>
        <dbReference type="SAM" id="SignalP"/>
    </source>
</evidence>
<feature type="domain" description="DUF8094" evidence="3">
    <location>
        <begin position="58"/>
        <end position="349"/>
    </location>
</feature>
<keyword evidence="5" id="KW-1185">Reference proteome</keyword>
<dbReference type="Proteomes" id="UP001596496">
    <property type="component" value="Unassembled WGS sequence"/>
</dbReference>
<reference evidence="5" key="1">
    <citation type="journal article" date="2019" name="Int. J. Syst. Evol. Microbiol.">
        <title>The Global Catalogue of Microorganisms (GCM) 10K type strain sequencing project: providing services to taxonomists for standard genome sequencing and annotation.</title>
        <authorList>
            <consortium name="The Broad Institute Genomics Platform"/>
            <consortium name="The Broad Institute Genome Sequencing Center for Infectious Disease"/>
            <person name="Wu L."/>
            <person name="Ma J."/>
        </authorList>
    </citation>
    <scope>NUCLEOTIDE SEQUENCE [LARGE SCALE GENOMIC DNA]</scope>
    <source>
        <strain evidence="5">CECT 7649</strain>
    </source>
</reference>
<dbReference type="RefSeq" id="WP_380830594.1">
    <property type="nucleotide sequence ID" value="NZ_JBHTCG010000031.1"/>
</dbReference>
<evidence type="ECO:0000259" key="3">
    <source>
        <dbReference type="Pfam" id="PF26366"/>
    </source>
</evidence>
<feature type="signal peptide" evidence="2">
    <location>
        <begin position="1"/>
        <end position="23"/>
    </location>
</feature>
<feature type="chain" id="PRO_5045182085" description="DUF8094 domain-containing protein" evidence="2">
    <location>
        <begin position="24"/>
        <end position="353"/>
    </location>
</feature>